<dbReference type="Proteomes" id="UP001230005">
    <property type="component" value="Unassembled WGS sequence"/>
</dbReference>
<dbReference type="RefSeq" id="WP_307325289.1">
    <property type="nucleotide sequence ID" value="NZ_JAUSUG010000007.1"/>
</dbReference>
<dbReference type="InterPro" id="IPR048147">
    <property type="entry name" value="CBO0543-like"/>
</dbReference>
<gene>
    <name evidence="2" type="ORF">J2S74_002196</name>
</gene>
<feature type="transmembrane region" description="Helical" evidence="1">
    <location>
        <begin position="148"/>
        <end position="166"/>
    </location>
</feature>
<protein>
    <submittedName>
        <fullName evidence="2">Uncharacterized protein</fullName>
    </submittedName>
</protein>
<dbReference type="NCBIfam" id="NF041644">
    <property type="entry name" value="CBO0543_fam"/>
    <property type="match status" value="1"/>
</dbReference>
<keyword evidence="1" id="KW-0812">Transmembrane</keyword>
<keyword evidence="1" id="KW-1133">Transmembrane helix</keyword>
<evidence type="ECO:0000313" key="3">
    <source>
        <dbReference type="Proteomes" id="UP001230005"/>
    </source>
</evidence>
<evidence type="ECO:0000313" key="2">
    <source>
        <dbReference type="EMBL" id="MDQ0254817.1"/>
    </source>
</evidence>
<accession>A0ABT9ZVQ2</accession>
<name>A0ABT9ZVQ2_9BACI</name>
<organism evidence="2 3">
    <name type="scientific">Evansella vedderi</name>
    <dbReference type="NCBI Taxonomy" id="38282"/>
    <lineage>
        <taxon>Bacteria</taxon>
        <taxon>Bacillati</taxon>
        <taxon>Bacillota</taxon>
        <taxon>Bacilli</taxon>
        <taxon>Bacillales</taxon>
        <taxon>Bacillaceae</taxon>
        <taxon>Evansella</taxon>
    </lineage>
</organism>
<evidence type="ECO:0000256" key="1">
    <source>
        <dbReference type="SAM" id="Phobius"/>
    </source>
</evidence>
<keyword evidence="3" id="KW-1185">Reference proteome</keyword>
<sequence>MIHLFFALFTIGVAWKWGDWRKWRLYLPTIQYFIIGDLLYNLFTWEYTLWWYPHPANLLPNHLLNNLFIMFTLYPSTLLVFLYHFPKKNRIHQILHLLGWIIFWVIFEFFMVFKGQCVYENGWSFGWSIAFATIMVTMLALHHNRPMLAYIFSIPITLFLLWWFQVPVLQAK</sequence>
<feature type="transmembrane region" description="Helical" evidence="1">
    <location>
        <begin position="125"/>
        <end position="141"/>
    </location>
</feature>
<proteinExistence type="predicted"/>
<feature type="transmembrane region" description="Helical" evidence="1">
    <location>
        <begin position="25"/>
        <end position="43"/>
    </location>
</feature>
<comment type="caution">
    <text evidence="2">The sequence shown here is derived from an EMBL/GenBank/DDBJ whole genome shotgun (WGS) entry which is preliminary data.</text>
</comment>
<keyword evidence="1" id="KW-0472">Membrane</keyword>
<feature type="transmembrane region" description="Helical" evidence="1">
    <location>
        <begin position="63"/>
        <end position="82"/>
    </location>
</feature>
<dbReference type="EMBL" id="JAUSUG010000007">
    <property type="protein sequence ID" value="MDQ0254817.1"/>
    <property type="molecule type" value="Genomic_DNA"/>
</dbReference>
<feature type="transmembrane region" description="Helical" evidence="1">
    <location>
        <begin position="94"/>
        <end position="113"/>
    </location>
</feature>
<reference evidence="2 3" key="1">
    <citation type="submission" date="2023-07" db="EMBL/GenBank/DDBJ databases">
        <title>Genomic Encyclopedia of Type Strains, Phase IV (KMG-IV): sequencing the most valuable type-strain genomes for metagenomic binning, comparative biology and taxonomic classification.</title>
        <authorList>
            <person name="Goeker M."/>
        </authorList>
    </citation>
    <scope>NUCLEOTIDE SEQUENCE [LARGE SCALE GENOMIC DNA]</scope>
    <source>
        <strain evidence="2 3">DSM 9768</strain>
    </source>
</reference>